<proteinExistence type="inferred from homology"/>
<dbReference type="Gene3D" id="1.10.630.10">
    <property type="entry name" value="Cytochrome P450"/>
    <property type="match status" value="1"/>
</dbReference>
<comment type="subcellular location">
    <subcellularLocation>
        <location evidence="2">Membrane</location>
        <topology evidence="2">Single-pass membrane protein</topology>
    </subcellularLocation>
</comment>
<evidence type="ECO:0000256" key="10">
    <source>
        <dbReference type="ARBA" id="ARBA00023033"/>
    </source>
</evidence>
<evidence type="ECO:0000256" key="9">
    <source>
        <dbReference type="ARBA" id="ARBA00023004"/>
    </source>
</evidence>
<dbReference type="InParanoid" id="A0A1B7ME68"/>
<evidence type="ECO:0000256" key="3">
    <source>
        <dbReference type="ARBA" id="ARBA00010617"/>
    </source>
</evidence>
<sequence>MLGAGPVFYLTTLTCVLIGLSWCRKYWDNRSHPPLPPGPPSLPIVGSIFSLHNPTQPWLGFNAWKSTYGRYSFSGNLLIIACFPGDIIYARLLNKPVVVINSEEVANDLLVLRSAIYSDRPQSIVFEFFGPDFMAFMAYGDRWRLHRRIFHQSFRLAAISTYHTTLRRSAHKMLFGFLQNPTDYTSHFQMLFATVHLVSS</sequence>
<evidence type="ECO:0000313" key="13">
    <source>
        <dbReference type="Proteomes" id="UP000092154"/>
    </source>
</evidence>
<dbReference type="Pfam" id="PF00067">
    <property type="entry name" value="p450"/>
    <property type="match status" value="1"/>
</dbReference>
<keyword evidence="7" id="KW-1133">Transmembrane helix</keyword>
<accession>A0A1B7ME68</accession>
<keyword evidence="10" id="KW-0503">Monooxygenase</keyword>
<evidence type="ECO:0000256" key="1">
    <source>
        <dbReference type="ARBA" id="ARBA00001971"/>
    </source>
</evidence>
<evidence type="ECO:0000313" key="12">
    <source>
        <dbReference type="EMBL" id="OAX30897.1"/>
    </source>
</evidence>
<dbReference type="STRING" id="1314800.A0A1B7ME68"/>
<dbReference type="AlphaFoldDB" id="A0A1B7ME68"/>
<comment type="cofactor">
    <cofactor evidence="1">
        <name>heme</name>
        <dbReference type="ChEBI" id="CHEBI:30413"/>
    </cofactor>
</comment>
<dbReference type="Proteomes" id="UP000092154">
    <property type="component" value="Unassembled WGS sequence"/>
</dbReference>
<keyword evidence="4" id="KW-0349">Heme</keyword>
<comment type="similarity">
    <text evidence="3">Belongs to the cytochrome P450 family.</text>
</comment>
<dbReference type="SUPFAM" id="SSF48264">
    <property type="entry name" value="Cytochrome P450"/>
    <property type="match status" value="1"/>
</dbReference>
<protein>
    <submittedName>
        <fullName evidence="12">Cytochrome P450</fullName>
    </submittedName>
</protein>
<organism evidence="12 13">
    <name type="scientific">Rhizopogon vinicolor AM-OR11-026</name>
    <dbReference type="NCBI Taxonomy" id="1314800"/>
    <lineage>
        <taxon>Eukaryota</taxon>
        <taxon>Fungi</taxon>
        <taxon>Dikarya</taxon>
        <taxon>Basidiomycota</taxon>
        <taxon>Agaricomycotina</taxon>
        <taxon>Agaricomycetes</taxon>
        <taxon>Agaricomycetidae</taxon>
        <taxon>Boletales</taxon>
        <taxon>Suillineae</taxon>
        <taxon>Rhizopogonaceae</taxon>
        <taxon>Rhizopogon</taxon>
    </lineage>
</organism>
<name>A0A1B7ME68_9AGAM</name>
<dbReference type="OrthoDB" id="2692099at2759"/>
<reference evidence="12 13" key="1">
    <citation type="submission" date="2016-06" db="EMBL/GenBank/DDBJ databases">
        <title>Comparative genomics of the ectomycorrhizal sister species Rhizopogon vinicolor and Rhizopogon vesiculosus (Basidiomycota: Boletales) reveals a divergence of the mating type B locus.</title>
        <authorList>
            <consortium name="DOE Joint Genome Institute"/>
            <person name="Mujic A.B."/>
            <person name="Kuo A."/>
            <person name="Tritt A."/>
            <person name="Lipzen A."/>
            <person name="Chen C."/>
            <person name="Johnson J."/>
            <person name="Sharma A."/>
            <person name="Barry K."/>
            <person name="Grigoriev I.V."/>
            <person name="Spatafora J.W."/>
        </authorList>
    </citation>
    <scope>NUCLEOTIDE SEQUENCE [LARGE SCALE GENOMIC DNA]</scope>
    <source>
        <strain evidence="12 13">AM-OR11-026</strain>
    </source>
</reference>
<evidence type="ECO:0000256" key="5">
    <source>
        <dbReference type="ARBA" id="ARBA00022692"/>
    </source>
</evidence>
<dbReference type="InterPro" id="IPR036396">
    <property type="entry name" value="Cyt_P450_sf"/>
</dbReference>
<keyword evidence="13" id="KW-1185">Reference proteome</keyword>
<dbReference type="GO" id="GO:0005506">
    <property type="term" value="F:iron ion binding"/>
    <property type="evidence" value="ECO:0007669"/>
    <property type="project" value="InterPro"/>
</dbReference>
<dbReference type="GO" id="GO:0016020">
    <property type="term" value="C:membrane"/>
    <property type="evidence" value="ECO:0007669"/>
    <property type="project" value="UniProtKB-SubCell"/>
</dbReference>
<evidence type="ECO:0000256" key="8">
    <source>
        <dbReference type="ARBA" id="ARBA00023002"/>
    </source>
</evidence>
<dbReference type="InterPro" id="IPR001128">
    <property type="entry name" value="Cyt_P450"/>
</dbReference>
<dbReference type="PANTHER" id="PTHR46300:SF2">
    <property type="entry name" value="CYTOCHROME P450 MONOOXYGENASE ALNH-RELATED"/>
    <property type="match status" value="1"/>
</dbReference>
<gene>
    <name evidence="12" type="ORF">K503DRAFT_750962</name>
</gene>
<evidence type="ECO:0000256" key="7">
    <source>
        <dbReference type="ARBA" id="ARBA00022989"/>
    </source>
</evidence>
<dbReference type="EMBL" id="KV449798">
    <property type="protein sequence ID" value="OAX30897.1"/>
    <property type="molecule type" value="Genomic_DNA"/>
</dbReference>
<keyword evidence="6" id="KW-0479">Metal-binding</keyword>
<dbReference type="PANTHER" id="PTHR46300">
    <property type="entry name" value="P450, PUTATIVE (EUROFUNG)-RELATED-RELATED"/>
    <property type="match status" value="1"/>
</dbReference>
<keyword evidence="8" id="KW-0560">Oxidoreductase</keyword>
<keyword evidence="5" id="KW-0812">Transmembrane</keyword>
<dbReference type="GO" id="GO:0004497">
    <property type="term" value="F:monooxygenase activity"/>
    <property type="evidence" value="ECO:0007669"/>
    <property type="project" value="UniProtKB-KW"/>
</dbReference>
<evidence type="ECO:0000256" key="11">
    <source>
        <dbReference type="ARBA" id="ARBA00023136"/>
    </source>
</evidence>
<evidence type="ECO:0000256" key="6">
    <source>
        <dbReference type="ARBA" id="ARBA00022723"/>
    </source>
</evidence>
<evidence type="ECO:0000256" key="2">
    <source>
        <dbReference type="ARBA" id="ARBA00004167"/>
    </source>
</evidence>
<dbReference type="InterPro" id="IPR050364">
    <property type="entry name" value="Cytochrome_P450_fung"/>
</dbReference>
<evidence type="ECO:0000256" key="4">
    <source>
        <dbReference type="ARBA" id="ARBA00022617"/>
    </source>
</evidence>
<dbReference type="GO" id="GO:0016705">
    <property type="term" value="F:oxidoreductase activity, acting on paired donors, with incorporation or reduction of molecular oxygen"/>
    <property type="evidence" value="ECO:0007669"/>
    <property type="project" value="InterPro"/>
</dbReference>
<keyword evidence="11" id="KW-0472">Membrane</keyword>
<dbReference type="GO" id="GO:0020037">
    <property type="term" value="F:heme binding"/>
    <property type="evidence" value="ECO:0007669"/>
    <property type="project" value="InterPro"/>
</dbReference>
<keyword evidence="9" id="KW-0408">Iron</keyword>